<proteinExistence type="predicted"/>
<dbReference type="PANTHER" id="PTHR10882">
    <property type="entry name" value="DIPHTHINE SYNTHASE"/>
    <property type="match status" value="1"/>
</dbReference>
<dbReference type="EC" id="2.1.1.98" evidence="1"/>
<dbReference type="PANTHER" id="PTHR10882:SF0">
    <property type="entry name" value="DIPHTHINE METHYL ESTER SYNTHASE"/>
    <property type="match status" value="1"/>
</dbReference>
<keyword evidence="1" id="KW-0489">Methyltransferase</keyword>
<dbReference type="AlphaFoldDB" id="A0A497EYA7"/>
<evidence type="ECO:0000313" key="2">
    <source>
        <dbReference type="Proteomes" id="UP000268446"/>
    </source>
</evidence>
<reference evidence="1 2" key="1">
    <citation type="submission" date="2018-06" db="EMBL/GenBank/DDBJ databases">
        <title>Extensive metabolic versatility and redundancy in microbially diverse, dynamic hydrothermal sediments.</title>
        <authorList>
            <person name="Dombrowski N."/>
            <person name="Teske A."/>
            <person name="Baker B.J."/>
        </authorList>
    </citation>
    <scope>NUCLEOTIDE SEQUENCE [LARGE SCALE GENOMIC DNA]</scope>
    <source>
        <strain evidence="1">B29_G17</strain>
    </source>
</reference>
<name>A0A497EYA7_9CREN</name>
<dbReference type="GO" id="GO:0032259">
    <property type="term" value="P:methylation"/>
    <property type="evidence" value="ECO:0007669"/>
    <property type="project" value="UniProtKB-KW"/>
</dbReference>
<dbReference type="InterPro" id="IPR004551">
    <property type="entry name" value="Dphthn_synthase"/>
</dbReference>
<sequence length="100" mass="11000">LLDIDVESGRFMTINEALEILLQIESRRREKLIREDTLVVGLARLGSVDAIVKADALANIVKLNFGGPPHSIVIPGKLHFVEAEALVTLAEAPRTILNYK</sequence>
<dbReference type="InterPro" id="IPR035996">
    <property type="entry name" value="4pyrrol_Methylase_sf"/>
</dbReference>
<dbReference type="Proteomes" id="UP000268446">
    <property type="component" value="Unassembled WGS sequence"/>
</dbReference>
<dbReference type="GO" id="GO:0004164">
    <property type="term" value="F:diphthine synthase activity"/>
    <property type="evidence" value="ECO:0007669"/>
    <property type="project" value="UniProtKB-EC"/>
</dbReference>
<dbReference type="InterPro" id="IPR014776">
    <property type="entry name" value="4pyrrole_Mease_sub2"/>
</dbReference>
<organism evidence="1 2">
    <name type="scientific">Thermoproteota archaeon</name>
    <dbReference type="NCBI Taxonomy" id="2056631"/>
    <lineage>
        <taxon>Archaea</taxon>
        <taxon>Thermoproteota</taxon>
    </lineage>
</organism>
<protein>
    <submittedName>
        <fullName evidence="1">Diphthine synthase</fullName>
        <ecNumber evidence="1">2.1.1.98</ecNumber>
    </submittedName>
</protein>
<dbReference type="Gene3D" id="3.30.950.10">
    <property type="entry name" value="Methyltransferase, Cobalt-precorrin-4 Transmethylase, Domain 2"/>
    <property type="match status" value="1"/>
</dbReference>
<accession>A0A497EYA7</accession>
<gene>
    <name evidence="1" type="ORF">DRJ20_01580</name>
</gene>
<evidence type="ECO:0000313" key="1">
    <source>
        <dbReference type="EMBL" id="RLE51710.1"/>
    </source>
</evidence>
<comment type="caution">
    <text evidence="1">The sequence shown here is derived from an EMBL/GenBank/DDBJ whole genome shotgun (WGS) entry which is preliminary data.</text>
</comment>
<feature type="non-terminal residue" evidence="1">
    <location>
        <position position="1"/>
    </location>
</feature>
<dbReference type="GO" id="GO:0017183">
    <property type="term" value="P:protein histidyl modification to diphthamide"/>
    <property type="evidence" value="ECO:0007669"/>
    <property type="project" value="InterPro"/>
</dbReference>
<dbReference type="SUPFAM" id="SSF53790">
    <property type="entry name" value="Tetrapyrrole methylase"/>
    <property type="match status" value="1"/>
</dbReference>
<dbReference type="EMBL" id="QMQZ01000035">
    <property type="protein sequence ID" value="RLE51710.1"/>
    <property type="molecule type" value="Genomic_DNA"/>
</dbReference>
<keyword evidence="1" id="KW-0808">Transferase</keyword>